<organism evidence="2 3">
    <name type="scientific">Aplosporella prunicola CBS 121167</name>
    <dbReference type="NCBI Taxonomy" id="1176127"/>
    <lineage>
        <taxon>Eukaryota</taxon>
        <taxon>Fungi</taxon>
        <taxon>Dikarya</taxon>
        <taxon>Ascomycota</taxon>
        <taxon>Pezizomycotina</taxon>
        <taxon>Dothideomycetes</taxon>
        <taxon>Dothideomycetes incertae sedis</taxon>
        <taxon>Botryosphaeriales</taxon>
        <taxon>Aplosporellaceae</taxon>
        <taxon>Aplosporella</taxon>
    </lineage>
</organism>
<evidence type="ECO:0000313" key="3">
    <source>
        <dbReference type="Proteomes" id="UP000799438"/>
    </source>
</evidence>
<dbReference type="AlphaFoldDB" id="A0A6A6B712"/>
<proteinExistence type="predicted"/>
<keyword evidence="1" id="KW-1133">Transmembrane helix</keyword>
<name>A0A6A6B712_9PEZI</name>
<sequence>MLLQMCVSVYRCIAVPCIHPSILPSAPMRTHIDSAILYSSSWHLQQQCAWRESVGHRESIRESVSHRVKQRVSPRVRQFSQARSTAARAHGTPTNHPPLSLSRISRYEAGWWSEPGRGRRDRHAWAWGLGGWVGDRNIALLDEKCFCLVLLVLVIIIIIIIFIIIFILFYLLLISPS</sequence>
<keyword evidence="1" id="KW-0472">Membrane</keyword>
<gene>
    <name evidence="2" type="ORF">K452DRAFT_63926</name>
</gene>
<evidence type="ECO:0000256" key="1">
    <source>
        <dbReference type="SAM" id="Phobius"/>
    </source>
</evidence>
<dbReference type="EMBL" id="ML995492">
    <property type="protein sequence ID" value="KAF2139676.1"/>
    <property type="molecule type" value="Genomic_DNA"/>
</dbReference>
<evidence type="ECO:0000313" key="2">
    <source>
        <dbReference type="EMBL" id="KAF2139676.1"/>
    </source>
</evidence>
<feature type="transmembrane region" description="Helical" evidence="1">
    <location>
        <begin position="146"/>
        <end position="173"/>
    </location>
</feature>
<reference evidence="2" key="1">
    <citation type="journal article" date="2020" name="Stud. Mycol.">
        <title>101 Dothideomycetes genomes: a test case for predicting lifestyles and emergence of pathogens.</title>
        <authorList>
            <person name="Haridas S."/>
            <person name="Albert R."/>
            <person name="Binder M."/>
            <person name="Bloem J."/>
            <person name="Labutti K."/>
            <person name="Salamov A."/>
            <person name="Andreopoulos B."/>
            <person name="Baker S."/>
            <person name="Barry K."/>
            <person name="Bills G."/>
            <person name="Bluhm B."/>
            <person name="Cannon C."/>
            <person name="Castanera R."/>
            <person name="Culley D."/>
            <person name="Daum C."/>
            <person name="Ezra D."/>
            <person name="Gonzalez J."/>
            <person name="Henrissat B."/>
            <person name="Kuo A."/>
            <person name="Liang C."/>
            <person name="Lipzen A."/>
            <person name="Lutzoni F."/>
            <person name="Magnuson J."/>
            <person name="Mondo S."/>
            <person name="Nolan M."/>
            <person name="Ohm R."/>
            <person name="Pangilinan J."/>
            <person name="Park H.-J."/>
            <person name="Ramirez L."/>
            <person name="Alfaro M."/>
            <person name="Sun H."/>
            <person name="Tritt A."/>
            <person name="Yoshinaga Y."/>
            <person name="Zwiers L.-H."/>
            <person name="Turgeon B."/>
            <person name="Goodwin S."/>
            <person name="Spatafora J."/>
            <person name="Crous P."/>
            <person name="Grigoriev I."/>
        </authorList>
    </citation>
    <scope>NUCLEOTIDE SEQUENCE</scope>
    <source>
        <strain evidence="2">CBS 121167</strain>
    </source>
</reference>
<keyword evidence="1" id="KW-0812">Transmembrane</keyword>
<dbReference type="GeneID" id="54304457"/>
<protein>
    <submittedName>
        <fullName evidence="2">Uncharacterized protein</fullName>
    </submittedName>
</protein>
<accession>A0A6A6B712</accession>
<keyword evidence="3" id="KW-1185">Reference proteome</keyword>
<dbReference type="RefSeq" id="XP_033395389.1">
    <property type="nucleotide sequence ID" value="XM_033546950.1"/>
</dbReference>
<dbReference type="Proteomes" id="UP000799438">
    <property type="component" value="Unassembled WGS sequence"/>
</dbReference>